<reference evidence="2 3" key="1">
    <citation type="submission" date="2022-08" db="EMBL/GenBank/DDBJ databases">
        <title>Bacterial and archaeal communities from various locations to study Microbial Dark Matter (Phase II).</title>
        <authorList>
            <person name="Stepanauskas R."/>
        </authorList>
    </citation>
    <scope>NUCLEOTIDE SEQUENCE [LARGE SCALE GENOMIC DNA]</scope>
    <source>
        <strain evidence="2 3">PD1</strain>
    </source>
</reference>
<dbReference type="RefSeq" id="WP_259092234.1">
    <property type="nucleotide sequence ID" value="NZ_CP130454.1"/>
</dbReference>
<protein>
    <recommendedName>
        <fullName evidence="1">Putative collagen-binding domain-containing protein</fullName>
    </recommendedName>
</protein>
<accession>A0ABT2ELC5</accession>
<keyword evidence="3" id="KW-1185">Reference proteome</keyword>
<proteinExistence type="predicted"/>
<dbReference type="EMBL" id="JANUCP010000001">
    <property type="protein sequence ID" value="MCS3917755.1"/>
    <property type="molecule type" value="Genomic_DNA"/>
</dbReference>
<evidence type="ECO:0000259" key="1">
    <source>
        <dbReference type="Pfam" id="PF12904"/>
    </source>
</evidence>
<evidence type="ECO:0000313" key="2">
    <source>
        <dbReference type="EMBL" id="MCS3917755.1"/>
    </source>
</evidence>
<sequence>MKDYEMGYDPRTGKAELIGEFKRNGERTFTPSGTGETDWVLVLDDAGKDFPPPGQVT</sequence>
<feature type="domain" description="Putative collagen-binding" evidence="1">
    <location>
        <begin position="8"/>
        <end position="44"/>
    </location>
</feature>
<evidence type="ECO:0000313" key="3">
    <source>
        <dbReference type="Proteomes" id="UP001204798"/>
    </source>
</evidence>
<dbReference type="InterPro" id="IPR024749">
    <property type="entry name" value="Collagen-bd_put"/>
</dbReference>
<name>A0ABT2ELC5_9BACT</name>
<dbReference type="Proteomes" id="UP001204798">
    <property type="component" value="Unassembled WGS sequence"/>
</dbReference>
<comment type="caution">
    <text evidence="2">The sequence shown here is derived from an EMBL/GenBank/DDBJ whole genome shotgun (WGS) entry which is preliminary data.</text>
</comment>
<gene>
    <name evidence="2" type="ORF">M2350_000152</name>
</gene>
<dbReference type="Pfam" id="PF12904">
    <property type="entry name" value="Collagen_bind_2"/>
    <property type="match status" value="1"/>
</dbReference>
<organism evidence="2 3">
    <name type="scientific">Candidatus Fervidibacter sacchari</name>
    <dbReference type="NCBI Taxonomy" id="1448929"/>
    <lineage>
        <taxon>Bacteria</taxon>
        <taxon>Candidatus Fervidibacterota</taxon>
        <taxon>Candidatus Fervidibacter</taxon>
    </lineage>
</organism>